<gene>
    <name evidence="2" type="ORF">PR002_g15647</name>
    <name evidence="3" type="ORF">PR003_g15967</name>
</gene>
<keyword evidence="4" id="KW-1185">Reference proteome</keyword>
<organism evidence="3 4">
    <name type="scientific">Phytophthora rubi</name>
    <dbReference type="NCBI Taxonomy" id="129364"/>
    <lineage>
        <taxon>Eukaryota</taxon>
        <taxon>Sar</taxon>
        <taxon>Stramenopiles</taxon>
        <taxon>Oomycota</taxon>
        <taxon>Peronosporomycetes</taxon>
        <taxon>Peronosporales</taxon>
        <taxon>Peronosporaceae</taxon>
        <taxon>Phytophthora</taxon>
    </lineage>
</organism>
<reference evidence="3 4" key="1">
    <citation type="submission" date="2018-08" db="EMBL/GenBank/DDBJ databases">
        <title>Genomic investigation of the strawberry pathogen Phytophthora fragariae indicates pathogenicity is determined by transcriptional variation in three key races.</title>
        <authorList>
            <person name="Adams T.M."/>
            <person name="Armitage A.D."/>
            <person name="Sobczyk M.K."/>
            <person name="Bates H.J."/>
            <person name="Dunwell J.M."/>
            <person name="Nellist C.F."/>
            <person name="Harrison R.J."/>
        </authorList>
    </citation>
    <scope>NUCLEOTIDE SEQUENCE [LARGE SCALE GENOMIC DNA]</scope>
    <source>
        <strain evidence="2 5">SCRP324</strain>
        <strain evidence="3 4">SCRP333</strain>
    </source>
</reference>
<evidence type="ECO:0000313" key="3">
    <source>
        <dbReference type="EMBL" id="KAE9327635.1"/>
    </source>
</evidence>
<dbReference type="EMBL" id="QXFT01001139">
    <property type="protein sequence ID" value="KAE9327635.1"/>
    <property type="molecule type" value="Genomic_DNA"/>
</dbReference>
<dbReference type="AlphaFoldDB" id="A0A6A4ESG1"/>
<sequence>MAEMMAVGLKAMVVQRSVVGPNLRLFLGSDYSSDADAEDSDQSDGGHEDEDPWMKTTIQWGGSIVA</sequence>
<comment type="caution">
    <text evidence="3">The sequence shown here is derived from an EMBL/GenBank/DDBJ whole genome shotgun (WGS) entry which is preliminary data.</text>
</comment>
<proteinExistence type="predicted"/>
<evidence type="ECO:0000313" key="5">
    <source>
        <dbReference type="Proteomes" id="UP000435112"/>
    </source>
</evidence>
<dbReference type="Proteomes" id="UP000434957">
    <property type="component" value="Unassembled WGS sequence"/>
</dbReference>
<evidence type="ECO:0000313" key="4">
    <source>
        <dbReference type="Proteomes" id="UP000434957"/>
    </source>
</evidence>
<dbReference type="EMBL" id="QXFU01001151">
    <property type="protein sequence ID" value="KAE9009323.1"/>
    <property type="molecule type" value="Genomic_DNA"/>
</dbReference>
<accession>A0A6A4ESG1</accession>
<name>A0A6A4ESG1_9STRA</name>
<evidence type="ECO:0000256" key="1">
    <source>
        <dbReference type="SAM" id="MobiDB-lite"/>
    </source>
</evidence>
<feature type="region of interest" description="Disordered" evidence="1">
    <location>
        <begin position="30"/>
        <end position="66"/>
    </location>
</feature>
<protein>
    <submittedName>
        <fullName evidence="3">Uncharacterized protein</fullName>
    </submittedName>
</protein>
<dbReference type="Proteomes" id="UP000435112">
    <property type="component" value="Unassembled WGS sequence"/>
</dbReference>
<feature type="compositionally biased region" description="Acidic residues" evidence="1">
    <location>
        <begin position="33"/>
        <end position="51"/>
    </location>
</feature>
<evidence type="ECO:0000313" key="2">
    <source>
        <dbReference type="EMBL" id="KAE9009323.1"/>
    </source>
</evidence>